<name>A0A1W9RZY3_9BACT</name>
<protein>
    <submittedName>
        <fullName evidence="2">Uncharacterized protein</fullName>
    </submittedName>
</protein>
<evidence type="ECO:0000313" key="2">
    <source>
        <dbReference type="EMBL" id="OQX90148.1"/>
    </source>
</evidence>
<gene>
    <name evidence="2" type="ORF">B6D57_04625</name>
</gene>
<organism evidence="2 3">
    <name type="scientific">Candidatus Coatesbacteria bacterium 4484_99</name>
    <dbReference type="NCBI Taxonomy" id="1970774"/>
    <lineage>
        <taxon>Bacteria</taxon>
        <taxon>Candidatus Coatesiibacteriota</taxon>
    </lineage>
</organism>
<keyword evidence="1" id="KW-0472">Membrane</keyword>
<keyword evidence="1" id="KW-1133">Transmembrane helix</keyword>
<proteinExistence type="predicted"/>
<dbReference type="AlphaFoldDB" id="A0A1W9RZY3"/>
<feature type="transmembrane region" description="Helical" evidence="1">
    <location>
        <begin position="64"/>
        <end position="81"/>
    </location>
</feature>
<comment type="caution">
    <text evidence="2">The sequence shown here is derived from an EMBL/GenBank/DDBJ whole genome shotgun (WGS) entry which is preliminary data.</text>
</comment>
<sequence length="94" mass="10603">MIKSNISLLSCPVEFTELKRTESIVELEKSLSGNLPLWLILYFVVVFIISVLIVLLMNGTTLKFLIEVVFLLIAGLIYARLSILAEDSNKKECQ</sequence>
<reference evidence="3" key="1">
    <citation type="submission" date="2017-03" db="EMBL/GenBank/DDBJ databases">
        <title>Novel pathways for hydrocarbon cycling and metabolic interdependencies in hydrothermal sediment communities.</title>
        <authorList>
            <person name="Dombrowski N."/>
            <person name="Seitz K."/>
            <person name="Teske A."/>
            <person name="Baker B."/>
        </authorList>
    </citation>
    <scope>NUCLEOTIDE SEQUENCE [LARGE SCALE GENOMIC DNA]</scope>
</reference>
<feature type="transmembrane region" description="Helical" evidence="1">
    <location>
        <begin position="37"/>
        <end position="57"/>
    </location>
</feature>
<accession>A0A1W9RZY3</accession>
<keyword evidence="1" id="KW-0812">Transmembrane</keyword>
<evidence type="ECO:0000256" key="1">
    <source>
        <dbReference type="SAM" id="Phobius"/>
    </source>
</evidence>
<dbReference type="Proteomes" id="UP000192611">
    <property type="component" value="Unassembled WGS sequence"/>
</dbReference>
<evidence type="ECO:0000313" key="3">
    <source>
        <dbReference type="Proteomes" id="UP000192611"/>
    </source>
</evidence>
<dbReference type="EMBL" id="NATQ01000096">
    <property type="protein sequence ID" value="OQX90148.1"/>
    <property type="molecule type" value="Genomic_DNA"/>
</dbReference>